<dbReference type="PANTHER" id="PTHR11727">
    <property type="entry name" value="DIMETHYLADENOSINE TRANSFERASE"/>
    <property type="match status" value="1"/>
</dbReference>
<gene>
    <name evidence="7 10" type="primary">ksgA</name>
    <name evidence="7" type="synonym">rsmA</name>
    <name evidence="10" type="ORF">NCTC10122_00546</name>
</gene>
<name>A0A449A9L9_9BACT</name>
<dbReference type="CDD" id="cd02440">
    <property type="entry name" value="AdoMet_MTases"/>
    <property type="match status" value="1"/>
</dbReference>
<comment type="function">
    <text evidence="7">Specifically dimethylates two adjacent adenosines (A1518 and A1519) in the loop of a conserved hairpin near the 3'-end of 16S rRNA in the 30S particle. May play a critical role in biogenesis of 30S subunits.</text>
</comment>
<dbReference type="PANTHER" id="PTHR11727:SF7">
    <property type="entry name" value="DIMETHYLADENOSINE TRANSFERASE-RELATED"/>
    <property type="match status" value="1"/>
</dbReference>
<dbReference type="SUPFAM" id="SSF53335">
    <property type="entry name" value="S-adenosyl-L-methionine-dependent methyltransferases"/>
    <property type="match status" value="1"/>
</dbReference>
<dbReference type="Pfam" id="PF00398">
    <property type="entry name" value="RrnaAD"/>
    <property type="match status" value="1"/>
</dbReference>
<evidence type="ECO:0000256" key="6">
    <source>
        <dbReference type="ARBA" id="ARBA00022884"/>
    </source>
</evidence>
<dbReference type="NCBIfam" id="TIGR00755">
    <property type="entry name" value="ksgA"/>
    <property type="match status" value="1"/>
</dbReference>
<keyword evidence="2 7" id="KW-0698">rRNA processing</keyword>
<dbReference type="GO" id="GO:0005829">
    <property type="term" value="C:cytosol"/>
    <property type="evidence" value="ECO:0007669"/>
    <property type="project" value="TreeGrafter"/>
</dbReference>
<dbReference type="PROSITE" id="PS51689">
    <property type="entry name" value="SAM_RNA_A_N6_MT"/>
    <property type="match status" value="1"/>
</dbReference>
<dbReference type="InterPro" id="IPR023165">
    <property type="entry name" value="rRNA_Ade_diMease-like_C"/>
</dbReference>
<evidence type="ECO:0000313" key="10">
    <source>
        <dbReference type="EMBL" id="VEU60948.1"/>
    </source>
</evidence>
<dbReference type="HAMAP" id="MF_00607">
    <property type="entry name" value="16SrRNA_methyltr_A"/>
    <property type="match status" value="1"/>
</dbReference>
<evidence type="ECO:0000256" key="2">
    <source>
        <dbReference type="ARBA" id="ARBA00022552"/>
    </source>
</evidence>
<dbReference type="EMBL" id="LR214970">
    <property type="protein sequence ID" value="VEU60948.1"/>
    <property type="molecule type" value="Genomic_DNA"/>
</dbReference>
<dbReference type="InterPro" id="IPR011530">
    <property type="entry name" value="rRNA_adenine_dimethylase"/>
</dbReference>
<accession>A0A449A9L9</accession>
<reference evidence="10 11" key="1">
    <citation type="submission" date="2019-01" db="EMBL/GenBank/DDBJ databases">
        <authorList>
            <consortium name="Pathogen Informatics"/>
        </authorList>
    </citation>
    <scope>NUCLEOTIDE SEQUENCE [LARGE SCALE GENOMIC DNA]</scope>
    <source>
        <strain evidence="10 11">NCTC10122</strain>
    </source>
</reference>
<evidence type="ECO:0000259" key="9">
    <source>
        <dbReference type="SMART" id="SM00650"/>
    </source>
</evidence>
<evidence type="ECO:0000256" key="4">
    <source>
        <dbReference type="ARBA" id="ARBA00022679"/>
    </source>
</evidence>
<feature type="binding site" evidence="7 8">
    <location>
        <position position="106"/>
    </location>
    <ligand>
        <name>S-adenosyl-L-methionine</name>
        <dbReference type="ChEBI" id="CHEBI:59789"/>
    </ligand>
</feature>
<feature type="binding site" evidence="7 8">
    <location>
        <position position="89"/>
    </location>
    <ligand>
        <name>S-adenosyl-L-methionine</name>
        <dbReference type="ChEBI" id="CHEBI:59789"/>
    </ligand>
</feature>
<dbReference type="InterPro" id="IPR001737">
    <property type="entry name" value="KsgA/Erm"/>
</dbReference>
<evidence type="ECO:0000313" key="11">
    <source>
        <dbReference type="Proteomes" id="UP000290942"/>
    </source>
</evidence>
<dbReference type="InterPro" id="IPR020596">
    <property type="entry name" value="rRNA_Ade_Mease_Trfase_CS"/>
</dbReference>
<dbReference type="InterPro" id="IPR020598">
    <property type="entry name" value="rRNA_Ade_methylase_Trfase_N"/>
</dbReference>
<dbReference type="SMART" id="SM00650">
    <property type="entry name" value="rADc"/>
    <property type="match status" value="1"/>
</dbReference>
<proteinExistence type="inferred from homology"/>
<dbReference type="RefSeq" id="WP_129687801.1">
    <property type="nucleotide sequence ID" value="NZ_LR214970.1"/>
</dbReference>
<dbReference type="PROSITE" id="PS01131">
    <property type="entry name" value="RRNA_A_DIMETH"/>
    <property type="match status" value="1"/>
</dbReference>
<keyword evidence="5 7" id="KW-0949">S-adenosyl-L-methionine</keyword>
<evidence type="ECO:0000256" key="5">
    <source>
        <dbReference type="ARBA" id="ARBA00022691"/>
    </source>
</evidence>
<feature type="binding site" evidence="7 8">
    <location>
        <position position="44"/>
    </location>
    <ligand>
        <name>S-adenosyl-L-methionine</name>
        <dbReference type="ChEBI" id="CHEBI:59789"/>
    </ligand>
</feature>
<evidence type="ECO:0000256" key="7">
    <source>
        <dbReference type="HAMAP-Rule" id="MF_00607"/>
    </source>
</evidence>
<organism evidence="10 11">
    <name type="scientific">Mycoplasmopsis bovigenitalium</name>
    <dbReference type="NCBI Taxonomy" id="2112"/>
    <lineage>
        <taxon>Bacteria</taxon>
        <taxon>Bacillati</taxon>
        <taxon>Mycoplasmatota</taxon>
        <taxon>Mycoplasmoidales</taxon>
        <taxon>Metamycoplasmataceae</taxon>
        <taxon>Mycoplasmopsis</taxon>
    </lineage>
</organism>
<feature type="domain" description="Ribosomal RNA adenine methylase transferase N-terminal" evidence="9">
    <location>
        <begin position="25"/>
        <end position="191"/>
    </location>
</feature>
<keyword evidence="6 7" id="KW-0694">RNA-binding</keyword>
<dbReference type="Proteomes" id="UP000290942">
    <property type="component" value="Chromosome"/>
</dbReference>
<comment type="catalytic activity">
    <reaction evidence="7">
        <text>adenosine(1518)/adenosine(1519) in 16S rRNA + 4 S-adenosyl-L-methionine = N(6)-dimethyladenosine(1518)/N(6)-dimethyladenosine(1519) in 16S rRNA + 4 S-adenosyl-L-homocysteine + 4 H(+)</text>
        <dbReference type="Rhea" id="RHEA:19609"/>
        <dbReference type="Rhea" id="RHEA-COMP:10232"/>
        <dbReference type="Rhea" id="RHEA-COMP:10233"/>
        <dbReference type="ChEBI" id="CHEBI:15378"/>
        <dbReference type="ChEBI" id="CHEBI:57856"/>
        <dbReference type="ChEBI" id="CHEBI:59789"/>
        <dbReference type="ChEBI" id="CHEBI:74411"/>
        <dbReference type="ChEBI" id="CHEBI:74493"/>
        <dbReference type="EC" id="2.1.1.182"/>
    </reaction>
</comment>
<feature type="binding site" evidence="7 8">
    <location>
        <position position="18"/>
    </location>
    <ligand>
        <name>S-adenosyl-L-methionine</name>
        <dbReference type="ChEBI" id="CHEBI:59789"/>
    </ligand>
</feature>
<evidence type="ECO:0000256" key="3">
    <source>
        <dbReference type="ARBA" id="ARBA00022603"/>
    </source>
</evidence>
<comment type="similarity">
    <text evidence="7">Belongs to the class I-like SAM-binding methyltransferase superfamily. rRNA adenine N(6)-methyltransferase family. RsmA subfamily.</text>
</comment>
<feature type="binding site" evidence="7 8">
    <location>
        <position position="20"/>
    </location>
    <ligand>
        <name>S-adenosyl-L-methionine</name>
        <dbReference type="ChEBI" id="CHEBI:59789"/>
    </ligand>
</feature>
<dbReference type="Gene3D" id="1.10.8.100">
    <property type="entry name" value="Ribosomal RNA adenine dimethylase-like, domain 2"/>
    <property type="match status" value="1"/>
</dbReference>
<keyword evidence="1 7" id="KW-0963">Cytoplasm</keyword>
<dbReference type="Gene3D" id="3.40.50.150">
    <property type="entry name" value="Vaccinia Virus protein VP39"/>
    <property type="match status" value="1"/>
</dbReference>
<protein>
    <recommendedName>
        <fullName evidence="7">Ribosomal RNA small subunit methyltransferase A</fullName>
        <ecNumber evidence="7">2.1.1.182</ecNumber>
    </recommendedName>
    <alternativeName>
        <fullName evidence="7">16S rRNA (adenine(1518)-N(6)/adenine(1519)-N(6))-dimethyltransferase</fullName>
    </alternativeName>
    <alternativeName>
        <fullName evidence="7">16S rRNA dimethyladenosine transferase</fullName>
    </alternativeName>
    <alternativeName>
        <fullName evidence="7">16S rRNA dimethylase</fullName>
    </alternativeName>
    <alternativeName>
        <fullName evidence="7">S-adenosylmethionine-6-N', N'-adenosyl(rRNA) dimethyltransferase</fullName>
    </alternativeName>
</protein>
<dbReference type="GO" id="GO:0003723">
    <property type="term" value="F:RNA binding"/>
    <property type="evidence" value="ECO:0007669"/>
    <property type="project" value="UniProtKB-UniRule"/>
</dbReference>
<evidence type="ECO:0000256" key="8">
    <source>
        <dbReference type="PROSITE-ProRule" id="PRU01026"/>
    </source>
</evidence>
<dbReference type="GO" id="GO:0052908">
    <property type="term" value="F:16S rRNA (adenine(1518)-N(6)/adenine(1519)-N(6))-dimethyltransferase activity"/>
    <property type="evidence" value="ECO:0007669"/>
    <property type="project" value="UniProtKB-EC"/>
</dbReference>
<sequence>MSKNTNIEIKAKKKFGQNFLNNQKIIDQIVEIISPDGKNIIEIGPGMGAITKKIVQKSKKMVAYEIDNDMVEYLTKNNILNNQQIIHQDFLESDLSIYNNYEIVGNIPYYITSEILFKIIDFRQNFNKVTLMVQNEVADRIVAKINTPEYSKLSLTLQYVATVNKVLFVDKKHFEPSPKVDSAIVTIEFNKEAKNFENLKDFFKLCFLSRRRKLTWSLKTKYSNEKITKAYNTLNLSDLTRIQQLDLEKVIRLYEELEK</sequence>
<keyword evidence="4 7" id="KW-0808">Transferase</keyword>
<keyword evidence="3 7" id="KW-0489">Methyltransferase</keyword>
<dbReference type="AlphaFoldDB" id="A0A449A9L9"/>
<comment type="subcellular location">
    <subcellularLocation>
        <location evidence="7">Cytoplasm</location>
    </subcellularLocation>
</comment>
<dbReference type="InterPro" id="IPR029063">
    <property type="entry name" value="SAM-dependent_MTases_sf"/>
</dbReference>
<dbReference type="EC" id="2.1.1.182" evidence="7"/>
<feature type="binding site" evidence="7 8">
    <location>
        <position position="65"/>
    </location>
    <ligand>
        <name>S-adenosyl-L-methionine</name>
        <dbReference type="ChEBI" id="CHEBI:59789"/>
    </ligand>
</feature>
<evidence type="ECO:0000256" key="1">
    <source>
        <dbReference type="ARBA" id="ARBA00022490"/>
    </source>
</evidence>